<dbReference type="Gene3D" id="1.10.357.10">
    <property type="entry name" value="Tetracycline Repressor, domain 2"/>
    <property type="match status" value="1"/>
</dbReference>
<accession>A0AAE9GWS4</accession>
<dbReference type="PANTHER" id="PTHR30055:SF226">
    <property type="entry name" value="HTH-TYPE TRANSCRIPTIONAL REGULATOR PKSA"/>
    <property type="match status" value="1"/>
</dbReference>
<dbReference type="Proteomes" id="UP000829756">
    <property type="component" value="Chromosome"/>
</dbReference>
<name>A0AAE9GWS4_9NEIS</name>
<evidence type="ECO:0000313" key="4">
    <source>
        <dbReference type="EMBL" id="TCP10155.1"/>
    </source>
</evidence>
<dbReference type="RefSeq" id="WP_132952358.1">
    <property type="nucleotide sequence ID" value="NZ_CP091507.1"/>
</dbReference>
<gene>
    <name evidence="4" type="ORF">EV680_10252</name>
    <name evidence="5" type="ORF">LVJ78_05580</name>
</gene>
<evidence type="ECO:0000256" key="2">
    <source>
        <dbReference type="PROSITE-ProRule" id="PRU00335"/>
    </source>
</evidence>
<reference evidence="4 6" key="1">
    <citation type="submission" date="2019-03" db="EMBL/GenBank/DDBJ databases">
        <title>Genomic Encyclopedia of Type Strains, Phase IV (KMG-IV): sequencing the most valuable type-strain genomes for metagenomic binning, comparative biology and taxonomic classification.</title>
        <authorList>
            <person name="Goeker M."/>
        </authorList>
    </citation>
    <scope>NUCLEOTIDE SEQUENCE [LARGE SCALE GENOMIC DNA]</scope>
    <source>
        <strain evidence="4 6">DSM 17474</strain>
    </source>
</reference>
<keyword evidence="1 2" id="KW-0238">DNA-binding</keyword>
<dbReference type="AlphaFoldDB" id="A0AAE9GWS4"/>
<proteinExistence type="predicted"/>
<evidence type="ECO:0000259" key="3">
    <source>
        <dbReference type="PROSITE" id="PS50977"/>
    </source>
</evidence>
<dbReference type="EMBL" id="SLXE01000002">
    <property type="protein sequence ID" value="TCP10155.1"/>
    <property type="molecule type" value="Genomic_DNA"/>
</dbReference>
<dbReference type="PROSITE" id="PS50977">
    <property type="entry name" value="HTH_TETR_2"/>
    <property type="match status" value="1"/>
</dbReference>
<dbReference type="InterPro" id="IPR001647">
    <property type="entry name" value="HTH_TetR"/>
</dbReference>
<dbReference type="GO" id="GO:0003700">
    <property type="term" value="F:DNA-binding transcription factor activity"/>
    <property type="evidence" value="ECO:0007669"/>
    <property type="project" value="TreeGrafter"/>
</dbReference>
<feature type="DNA-binding region" description="H-T-H motif" evidence="2">
    <location>
        <begin position="25"/>
        <end position="44"/>
    </location>
</feature>
<keyword evidence="6" id="KW-1185">Reference proteome</keyword>
<evidence type="ECO:0000313" key="5">
    <source>
        <dbReference type="EMBL" id="UOO80466.1"/>
    </source>
</evidence>
<dbReference type="EMBL" id="CP091507">
    <property type="protein sequence ID" value="UOO80466.1"/>
    <property type="molecule type" value="Genomic_DNA"/>
</dbReference>
<evidence type="ECO:0000256" key="1">
    <source>
        <dbReference type="ARBA" id="ARBA00023125"/>
    </source>
</evidence>
<dbReference type="SUPFAM" id="SSF46689">
    <property type="entry name" value="Homeodomain-like"/>
    <property type="match status" value="1"/>
</dbReference>
<protein>
    <submittedName>
        <fullName evidence="4">TetR family transcriptional regulator</fullName>
    </submittedName>
    <submittedName>
        <fullName evidence="5">TetR/AcrR family transcriptional regulator</fullName>
    </submittedName>
</protein>
<organism evidence="5 7">
    <name type="scientific">Uruburuella suis</name>
    <dbReference type="NCBI Taxonomy" id="252130"/>
    <lineage>
        <taxon>Bacteria</taxon>
        <taxon>Pseudomonadati</taxon>
        <taxon>Pseudomonadota</taxon>
        <taxon>Betaproteobacteria</taxon>
        <taxon>Neisseriales</taxon>
        <taxon>Neisseriaceae</taxon>
        <taxon>Uruburuella</taxon>
    </lineage>
</organism>
<reference evidence="5" key="2">
    <citation type="submission" date="2021-12" db="EMBL/GenBank/DDBJ databases">
        <authorList>
            <person name="Veyrier F.J."/>
        </authorList>
    </citation>
    <scope>NUCLEOTIDE SEQUENCE</scope>
    <source>
        <strain evidence="5">1258/02</strain>
    </source>
</reference>
<dbReference type="InterPro" id="IPR009057">
    <property type="entry name" value="Homeodomain-like_sf"/>
</dbReference>
<dbReference type="GO" id="GO:0000976">
    <property type="term" value="F:transcription cis-regulatory region binding"/>
    <property type="evidence" value="ECO:0007669"/>
    <property type="project" value="TreeGrafter"/>
</dbReference>
<dbReference type="KEGG" id="usu:LVJ78_05580"/>
<dbReference type="InterPro" id="IPR050109">
    <property type="entry name" value="HTH-type_TetR-like_transc_reg"/>
</dbReference>
<evidence type="ECO:0000313" key="7">
    <source>
        <dbReference type="Proteomes" id="UP000829756"/>
    </source>
</evidence>
<feature type="domain" description="HTH tetR-type" evidence="3">
    <location>
        <begin position="2"/>
        <end position="62"/>
    </location>
</feature>
<dbReference type="PANTHER" id="PTHR30055">
    <property type="entry name" value="HTH-TYPE TRANSCRIPTIONAL REGULATOR RUTR"/>
    <property type="match status" value="1"/>
</dbReference>
<dbReference type="Pfam" id="PF00440">
    <property type="entry name" value="TetR_N"/>
    <property type="match status" value="1"/>
</dbReference>
<reference evidence="5" key="3">
    <citation type="journal article" date="2022" name="Res Sq">
        <title>Evolution of multicellular longitudinally dividing oral cavity symbionts (Neisseriaceae).</title>
        <authorList>
            <person name="Nyongesa S."/>
            <person name="Weber P."/>
            <person name="Bernet E."/>
            <person name="Pullido F."/>
            <person name="Nieckarz M."/>
            <person name="Delaby M."/>
            <person name="Nieves C."/>
            <person name="Viehboeck T."/>
            <person name="Krause N."/>
            <person name="Rivera-Millot A."/>
            <person name="Nakamura A."/>
            <person name="Vischer N."/>
            <person name="VanNieuwenhze M."/>
            <person name="Brun Y."/>
            <person name="Cava F."/>
            <person name="Bulgheresi S."/>
            <person name="Veyrier F."/>
        </authorList>
    </citation>
    <scope>NUCLEOTIDE SEQUENCE</scope>
    <source>
        <strain evidence="5">1258/02</strain>
    </source>
</reference>
<evidence type="ECO:0000313" key="6">
    <source>
        <dbReference type="Proteomes" id="UP000294721"/>
    </source>
</evidence>
<dbReference type="Proteomes" id="UP000294721">
    <property type="component" value="Unassembled WGS sequence"/>
</dbReference>
<sequence length="205" mass="22508">MSDTRSQFIAAGFKLYPQHGYRKLSVRMLAAEAGLSAGMFHHLFADKDAFVGEVLQSHHERSFGLLDFDAAAKGDAVAQLRHAVWLLATCFRDNLAWVHRAYADSADGVEVVNAFMRRNFELTFERLQALLEACPGQSSPAEQVQRLSYLSGAVLAPMALGTRFDEMGVLPAAMSHHIGEIVSDAAIARRIDWAFAALFPAQEAV</sequence>